<dbReference type="STRING" id="1903952.BIT28_19745"/>
<accession>A0A1Q9GI10</accession>
<evidence type="ECO:0000313" key="2">
    <source>
        <dbReference type="EMBL" id="OLQ74114.1"/>
    </source>
</evidence>
<evidence type="ECO:0000313" key="3">
    <source>
        <dbReference type="Proteomes" id="UP000186905"/>
    </source>
</evidence>
<protein>
    <submittedName>
        <fullName evidence="2">Uncharacterized protein</fullName>
    </submittedName>
</protein>
<dbReference type="AlphaFoldDB" id="A0A1Q9GI10"/>
<feature type="compositionally biased region" description="Basic and acidic residues" evidence="1">
    <location>
        <begin position="27"/>
        <end position="39"/>
    </location>
</feature>
<comment type="caution">
    <text evidence="2">The sequence shown here is derived from an EMBL/GenBank/DDBJ whole genome shotgun (WGS) entry which is preliminary data.</text>
</comment>
<organism evidence="2 3">
    <name type="scientific">Photobacterium proteolyticum</name>
    <dbReference type="NCBI Taxonomy" id="1903952"/>
    <lineage>
        <taxon>Bacteria</taxon>
        <taxon>Pseudomonadati</taxon>
        <taxon>Pseudomonadota</taxon>
        <taxon>Gammaproteobacteria</taxon>
        <taxon>Vibrionales</taxon>
        <taxon>Vibrionaceae</taxon>
        <taxon>Photobacterium</taxon>
    </lineage>
</organism>
<dbReference type="EMBL" id="MJIL01000085">
    <property type="protein sequence ID" value="OLQ74114.1"/>
    <property type="molecule type" value="Genomic_DNA"/>
</dbReference>
<proteinExistence type="predicted"/>
<feature type="compositionally biased region" description="Polar residues" evidence="1">
    <location>
        <begin position="43"/>
        <end position="68"/>
    </location>
</feature>
<gene>
    <name evidence="2" type="ORF">BIT28_19745</name>
</gene>
<sequence length="68" mass="7199">MAGYVAKLFGQPGRDGNNQETIPEGVDQNKYDGADDKVGTGKLPSQCSVNIGTENNEQTSNHGRGNFA</sequence>
<keyword evidence="3" id="KW-1185">Reference proteome</keyword>
<name>A0A1Q9GI10_9GAMM</name>
<feature type="region of interest" description="Disordered" evidence="1">
    <location>
        <begin position="1"/>
        <end position="68"/>
    </location>
</feature>
<dbReference type="Proteomes" id="UP000186905">
    <property type="component" value="Unassembled WGS sequence"/>
</dbReference>
<evidence type="ECO:0000256" key="1">
    <source>
        <dbReference type="SAM" id="MobiDB-lite"/>
    </source>
</evidence>
<reference evidence="2 3" key="1">
    <citation type="submission" date="2016-09" db="EMBL/GenBank/DDBJ databases">
        <title>Photobacterium proteolyticum sp. nov. a protease producing bacterium isolated from ocean sediments of Laizhou Bay.</title>
        <authorList>
            <person name="Li Y."/>
        </authorList>
    </citation>
    <scope>NUCLEOTIDE SEQUENCE [LARGE SCALE GENOMIC DNA]</scope>
    <source>
        <strain evidence="2 3">13-12</strain>
    </source>
</reference>